<feature type="transmembrane region" description="Helical" evidence="1">
    <location>
        <begin position="128"/>
        <end position="144"/>
    </location>
</feature>
<evidence type="ECO:0000259" key="2">
    <source>
        <dbReference type="Pfam" id="PF02517"/>
    </source>
</evidence>
<keyword evidence="1" id="KW-1133">Transmembrane helix</keyword>
<proteinExistence type="predicted"/>
<feature type="transmembrane region" description="Helical" evidence="1">
    <location>
        <begin position="104"/>
        <end position="122"/>
    </location>
</feature>
<gene>
    <name evidence="3" type="ORF">ACFFSY_04940</name>
</gene>
<dbReference type="Proteomes" id="UP001589747">
    <property type="component" value="Unassembled WGS sequence"/>
</dbReference>
<dbReference type="RefSeq" id="WP_377490762.1">
    <property type="nucleotide sequence ID" value="NZ_JBHMDO010000010.1"/>
</dbReference>
<dbReference type="Pfam" id="PF02517">
    <property type="entry name" value="Rce1-like"/>
    <property type="match status" value="1"/>
</dbReference>
<feature type="transmembrane region" description="Helical" evidence="1">
    <location>
        <begin position="151"/>
        <end position="167"/>
    </location>
</feature>
<dbReference type="EMBL" id="JBHMDO010000010">
    <property type="protein sequence ID" value="MFB9325265.1"/>
    <property type="molecule type" value="Genomic_DNA"/>
</dbReference>
<keyword evidence="1" id="KW-0472">Membrane</keyword>
<evidence type="ECO:0000313" key="4">
    <source>
        <dbReference type="Proteomes" id="UP001589747"/>
    </source>
</evidence>
<feature type="domain" description="CAAX prenyl protease 2/Lysostaphin resistance protein A-like" evidence="2">
    <location>
        <begin position="103"/>
        <end position="186"/>
    </location>
</feature>
<name>A0ABV5KJ67_9BACL</name>
<accession>A0ABV5KJ67</accession>
<feature type="transmembrane region" description="Helical" evidence="1">
    <location>
        <begin position="24"/>
        <end position="45"/>
    </location>
</feature>
<evidence type="ECO:0000256" key="1">
    <source>
        <dbReference type="SAM" id="Phobius"/>
    </source>
</evidence>
<feature type="transmembrane region" description="Helical" evidence="1">
    <location>
        <begin position="65"/>
        <end position="84"/>
    </location>
</feature>
<protein>
    <submittedName>
        <fullName evidence="3">Lysostaphin resistance A-like protein</fullName>
    </submittedName>
</protein>
<reference evidence="3 4" key="1">
    <citation type="submission" date="2024-09" db="EMBL/GenBank/DDBJ databases">
        <authorList>
            <person name="Sun Q."/>
            <person name="Mori K."/>
        </authorList>
    </citation>
    <scope>NUCLEOTIDE SEQUENCE [LARGE SCALE GENOMIC DNA]</scope>
    <source>
        <strain evidence="3 4">TISTR 2452</strain>
    </source>
</reference>
<comment type="caution">
    <text evidence="3">The sequence shown here is derived from an EMBL/GenBank/DDBJ whole genome shotgun (WGS) entry which is preliminary data.</text>
</comment>
<feature type="transmembrane region" description="Helical" evidence="1">
    <location>
        <begin position="173"/>
        <end position="193"/>
    </location>
</feature>
<sequence length="198" mass="22620">MKKLDLSKFKLRTVSIDDIDDRMLLINLYATQAVTFIIGLIWVFFQQGNPFLLFSNPGSWEFLYWGAGLAAAVLVVDLLVSRFVPDEVGDDGGVNDRIFKNRAVWHIVLLSFIVAVCEETLFRGGVQHLIGPYWTSIVFAAIHVRYLRHWIPTGLVFSISYGLGWIYEQSDTLWAPIAAHFLIDAVMGLIIRFRREQQ</sequence>
<organism evidence="3 4">
    <name type="scientific">Paenibacillus aurantiacus</name>
    <dbReference type="NCBI Taxonomy" id="1936118"/>
    <lineage>
        <taxon>Bacteria</taxon>
        <taxon>Bacillati</taxon>
        <taxon>Bacillota</taxon>
        <taxon>Bacilli</taxon>
        <taxon>Bacillales</taxon>
        <taxon>Paenibacillaceae</taxon>
        <taxon>Paenibacillus</taxon>
    </lineage>
</organism>
<evidence type="ECO:0000313" key="3">
    <source>
        <dbReference type="EMBL" id="MFB9325265.1"/>
    </source>
</evidence>
<dbReference type="InterPro" id="IPR003675">
    <property type="entry name" value="Rce1/LyrA-like_dom"/>
</dbReference>
<keyword evidence="4" id="KW-1185">Reference proteome</keyword>
<keyword evidence="1" id="KW-0812">Transmembrane</keyword>